<proteinExistence type="predicted"/>
<accession>A0ACA9QIB6</accession>
<sequence length="54" mass="6202">MYLELIKHEESEICELIVDLSNSVVSQEIEAYRDVNNTHIPTEEALNNAQIIET</sequence>
<keyword evidence="2" id="KW-1185">Reference proteome</keyword>
<name>A0ACA9QIB6_9GLOM</name>
<comment type="caution">
    <text evidence="1">The sequence shown here is derived from an EMBL/GenBank/DDBJ whole genome shotgun (WGS) entry which is preliminary data.</text>
</comment>
<dbReference type="Proteomes" id="UP000789366">
    <property type="component" value="Unassembled WGS sequence"/>
</dbReference>
<gene>
    <name evidence="1" type="ORF">SPELUC_LOCUS14587</name>
</gene>
<feature type="non-terminal residue" evidence="1">
    <location>
        <position position="54"/>
    </location>
</feature>
<evidence type="ECO:0000313" key="2">
    <source>
        <dbReference type="Proteomes" id="UP000789366"/>
    </source>
</evidence>
<dbReference type="EMBL" id="CAJVPW010043676">
    <property type="protein sequence ID" value="CAG8752589.1"/>
    <property type="molecule type" value="Genomic_DNA"/>
</dbReference>
<evidence type="ECO:0000313" key="1">
    <source>
        <dbReference type="EMBL" id="CAG8752589.1"/>
    </source>
</evidence>
<organism evidence="1 2">
    <name type="scientific">Cetraspora pellucida</name>
    <dbReference type="NCBI Taxonomy" id="1433469"/>
    <lineage>
        <taxon>Eukaryota</taxon>
        <taxon>Fungi</taxon>
        <taxon>Fungi incertae sedis</taxon>
        <taxon>Mucoromycota</taxon>
        <taxon>Glomeromycotina</taxon>
        <taxon>Glomeromycetes</taxon>
        <taxon>Diversisporales</taxon>
        <taxon>Gigasporaceae</taxon>
        <taxon>Cetraspora</taxon>
    </lineage>
</organism>
<reference evidence="1" key="1">
    <citation type="submission" date="2021-06" db="EMBL/GenBank/DDBJ databases">
        <authorList>
            <person name="Kallberg Y."/>
            <person name="Tangrot J."/>
            <person name="Rosling A."/>
        </authorList>
    </citation>
    <scope>NUCLEOTIDE SEQUENCE</scope>
    <source>
        <strain evidence="1">28 12/20/2015</strain>
    </source>
</reference>
<protein>
    <submittedName>
        <fullName evidence="1">3113_t:CDS:1</fullName>
    </submittedName>
</protein>